<keyword evidence="2" id="KW-1185">Reference proteome</keyword>
<dbReference type="Proteomes" id="UP000501690">
    <property type="component" value="Linkage Group LG2"/>
</dbReference>
<evidence type="ECO:0000313" key="2">
    <source>
        <dbReference type="Proteomes" id="UP000501690"/>
    </source>
</evidence>
<protein>
    <submittedName>
        <fullName evidence="1">Uncharacterized protein</fullName>
    </submittedName>
</protein>
<dbReference type="EMBL" id="CP039346">
    <property type="protein sequence ID" value="QCD82742.1"/>
    <property type="molecule type" value="Genomic_DNA"/>
</dbReference>
<dbReference type="AlphaFoldDB" id="A0A4D6L2K1"/>
<proteinExistence type="predicted"/>
<organism evidence="1 2">
    <name type="scientific">Vigna unguiculata</name>
    <name type="common">Cowpea</name>
    <dbReference type="NCBI Taxonomy" id="3917"/>
    <lineage>
        <taxon>Eukaryota</taxon>
        <taxon>Viridiplantae</taxon>
        <taxon>Streptophyta</taxon>
        <taxon>Embryophyta</taxon>
        <taxon>Tracheophyta</taxon>
        <taxon>Spermatophyta</taxon>
        <taxon>Magnoliopsida</taxon>
        <taxon>eudicotyledons</taxon>
        <taxon>Gunneridae</taxon>
        <taxon>Pentapetalae</taxon>
        <taxon>rosids</taxon>
        <taxon>fabids</taxon>
        <taxon>Fabales</taxon>
        <taxon>Fabaceae</taxon>
        <taxon>Papilionoideae</taxon>
        <taxon>50 kb inversion clade</taxon>
        <taxon>NPAAA clade</taxon>
        <taxon>indigoferoid/millettioid clade</taxon>
        <taxon>Phaseoleae</taxon>
        <taxon>Vigna</taxon>
    </lineage>
</organism>
<reference evidence="1 2" key="1">
    <citation type="submission" date="2019-04" db="EMBL/GenBank/DDBJ databases">
        <title>An improved genome assembly and genetic linkage map for asparagus bean, Vigna unguiculata ssp. sesquipedialis.</title>
        <authorList>
            <person name="Xia Q."/>
            <person name="Zhang R."/>
            <person name="Dong Y."/>
        </authorList>
    </citation>
    <scope>NUCLEOTIDE SEQUENCE [LARGE SCALE GENOMIC DNA]</scope>
    <source>
        <tissue evidence="1">Leaf</tissue>
    </source>
</reference>
<evidence type="ECO:0000313" key="1">
    <source>
        <dbReference type="EMBL" id="QCD82742.1"/>
    </source>
</evidence>
<sequence>MMAAAVVAAFSGAQCRCTLIRESSACWSCGANVVRTTNDGSASMVAAFRNGGRDWLQVRAAAVGESFTVQALPLMNVEVAPLLV</sequence>
<accession>A0A4D6L2K1</accession>
<gene>
    <name evidence="1" type="ORF">DEO72_LG2g3083</name>
</gene>
<name>A0A4D6L2K1_VIGUN</name>